<dbReference type="NCBIfam" id="TIGR01175">
    <property type="entry name" value="pilM"/>
    <property type="match status" value="1"/>
</dbReference>
<dbReference type="Pfam" id="PF11104">
    <property type="entry name" value="PilM_2"/>
    <property type="match status" value="1"/>
</dbReference>
<dbReference type="Gene3D" id="3.30.420.40">
    <property type="match status" value="2"/>
</dbReference>
<dbReference type="EMBL" id="JAYGJQ010000001">
    <property type="protein sequence ID" value="MEA9354661.1"/>
    <property type="molecule type" value="Genomic_DNA"/>
</dbReference>
<dbReference type="PANTHER" id="PTHR32432">
    <property type="entry name" value="CELL DIVISION PROTEIN FTSA-RELATED"/>
    <property type="match status" value="1"/>
</dbReference>
<accession>A0ABU5VNU9</accession>
<name>A0ABU5VNU9_9BACT</name>
<dbReference type="Proteomes" id="UP001302274">
    <property type="component" value="Unassembled WGS sequence"/>
</dbReference>
<protein>
    <submittedName>
        <fullName evidence="1">Type IV pilus assembly protein PilM</fullName>
    </submittedName>
</protein>
<evidence type="ECO:0000313" key="2">
    <source>
        <dbReference type="Proteomes" id="UP001302274"/>
    </source>
</evidence>
<keyword evidence="2" id="KW-1185">Reference proteome</keyword>
<dbReference type="PIRSF" id="PIRSF019169">
    <property type="entry name" value="PilM"/>
    <property type="match status" value="1"/>
</dbReference>
<dbReference type="Gene3D" id="3.30.1490.300">
    <property type="match status" value="1"/>
</dbReference>
<dbReference type="InterPro" id="IPR050696">
    <property type="entry name" value="FtsA/MreB"/>
</dbReference>
<dbReference type="SUPFAM" id="SSF53067">
    <property type="entry name" value="Actin-like ATPase domain"/>
    <property type="match status" value="2"/>
</dbReference>
<reference evidence="1 2" key="1">
    <citation type="submission" date="2023-11" db="EMBL/GenBank/DDBJ databases">
        <title>A Novel Polar Bacteriovorax (B. antarcticus) Isolated from the Biocrust in Antarctica.</title>
        <authorList>
            <person name="Mun W."/>
            <person name="Choi S.Y."/>
            <person name="Mitchell R.J."/>
        </authorList>
    </citation>
    <scope>NUCLEOTIDE SEQUENCE [LARGE SCALE GENOMIC DNA]</scope>
    <source>
        <strain evidence="1 2">PP10</strain>
    </source>
</reference>
<proteinExistence type="predicted"/>
<dbReference type="InterPro" id="IPR005883">
    <property type="entry name" value="PilM"/>
</dbReference>
<dbReference type="CDD" id="cd24049">
    <property type="entry name" value="ASKHA_NBD_PilM"/>
    <property type="match status" value="1"/>
</dbReference>
<dbReference type="RefSeq" id="WP_323574117.1">
    <property type="nucleotide sequence ID" value="NZ_JAYGJQ010000001.1"/>
</dbReference>
<comment type="caution">
    <text evidence="1">The sequence shown here is derived from an EMBL/GenBank/DDBJ whole genome shotgun (WGS) entry which is preliminary data.</text>
</comment>
<evidence type="ECO:0000313" key="1">
    <source>
        <dbReference type="EMBL" id="MEA9354661.1"/>
    </source>
</evidence>
<gene>
    <name evidence="1" type="primary">pilM</name>
    <name evidence="1" type="ORF">SHI21_00495</name>
</gene>
<dbReference type="InterPro" id="IPR043129">
    <property type="entry name" value="ATPase_NBD"/>
</dbReference>
<organism evidence="1 2">
    <name type="scientific">Bacteriovorax antarcticus</name>
    <dbReference type="NCBI Taxonomy" id="3088717"/>
    <lineage>
        <taxon>Bacteria</taxon>
        <taxon>Pseudomonadati</taxon>
        <taxon>Bdellovibrionota</taxon>
        <taxon>Bacteriovoracia</taxon>
        <taxon>Bacteriovoracales</taxon>
        <taxon>Bacteriovoracaceae</taxon>
        <taxon>Bacteriovorax</taxon>
    </lineage>
</organism>
<sequence length="369" mass="40320">MDPKDIIGNIKDKIGDIFYVGPKGVIGIDIGLSAIKFAELIQISEGNFKINKYASITLPEGTIIEDEIQKEDEIIKALQQGIKELNSSNKFVCLGLSGPNTLIKRLQLAGGSNEELEDQVTWETEQYLPFPIDEGNISFSVVGENQGGGVDVIIGAAKKSVIAAFKEIIERTGLKVKIVDLNAAATVNVFESVMGSEVKAKGKTWILMDLGAQKTHFMIYKNGVLVFFKEINIGGLTITEEIQRQMGVNYDEAESLKIHGDGSGNIPEEIVDLINQVLDTFFTELKKTIDFWVNSTSEEAFDGCVLTGGSALIPGLPEALQELFETEVQILNPFTTMTYNQSNISEDMINEIAFKGVCAIGLAMRSLPK</sequence>
<dbReference type="PANTHER" id="PTHR32432:SF3">
    <property type="entry name" value="ETHANOLAMINE UTILIZATION PROTEIN EUTJ"/>
    <property type="match status" value="1"/>
</dbReference>